<dbReference type="OrthoDB" id="4492028at2759"/>
<dbReference type="AlphaFoldDB" id="A0A3A2ZMR2"/>
<accession>A0A3A2ZMR2</accession>
<organism evidence="2 3">
    <name type="scientific">Aspergillus sclerotialis</name>
    <dbReference type="NCBI Taxonomy" id="2070753"/>
    <lineage>
        <taxon>Eukaryota</taxon>
        <taxon>Fungi</taxon>
        <taxon>Dikarya</taxon>
        <taxon>Ascomycota</taxon>
        <taxon>Pezizomycotina</taxon>
        <taxon>Eurotiomycetes</taxon>
        <taxon>Eurotiomycetidae</taxon>
        <taxon>Eurotiales</taxon>
        <taxon>Aspergillaceae</taxon>
        <taxon>Aspergillus</taxon>
        <taxon>Aspergillus subgen. Polypaecilum</taxon>
    </lineage>
</organism>
<feature type="region of interest" description="Disordered" evidence="1">
    <location>
        <begin position="79"/>
        <end position="179"/>
    </location>
</feature>
<proteinExistence type="predicted"/>
<evidence type="ECO:0000313" key="2">
    <source>
        <dbReference type="EMBL" id="RJE18411.1"/>
    </source>
</evidence>
<evidence type="ECO:0000256" key="1">
    <source>
        <dbReference type="SAM" id="MobiDB-lite"/>
    </source>
</evidence>
<dbReference type="EMBL" id="MVGC01000556">
    <property type="protein sequence ID" value="RJE18411.1"/>
    <property type="molecule type" value="Genomic_DNA"/>
</dbReference>
<reference evidence="3" key="1">
    <citation type="submission" date="2017-02" db="EMBL/GenBank/DDBJ databases">
        <authorList>
            <person name="Tafer H."/>
            <person name="Lopandic K."/>
        </authorList>
    </citation>
    <scope>NUCLEOTIDE SEQUENCE [LARGE SCALE GENOMIC DNA]</scope>
    <source>
        <strain evidence="3">CBS 366.77</strain>
    </source>
</reference>
<protein>
    <submittedName>
        <fullName evidence="2">Uncharacterized protein</fullName>
    </submittedName>
</protein>
<comment type="caution">
    <text evidence="2">The sequence shown here is derived from an EMBL/GenBank/DDBJ whole genome shotgun (WGS) entry which is preliminary data.</text>
</comment>
<dbReference type="Proteomes" id="UP000266188">
    <property type="component" value="Unassembled WGS sequence"/>
</dbReference>
<keyword evidence="3" id="KW-1185">Reference proteome</keyword>
<evidence type="ECO:0000313" key="3">
    <source>
        <dbReference type="Proteomes" id="UP000266188"/>
    </source>
</evidence>
<name>A0A3A2ZMR2_9EURO</name>
<gene>
    <name evidence="2" type="ORF">PHISCL_09246</name>
</gene>
<feature type="compositionally biased region" description="Basic and acidic residues" evidence="1">
    <location>
        <begin position="101"/>
        <end position="113"/>
    </location>
</feature>
<sequence length="354" mass="39819">MYPPHEVITISDDEHSDNHEVAPVAKASLQDSRSSTIAGINLNYFAGVSMGKMHGAFAATGKRSRSLEYEPVAPKKQRCYQSEPPMHTGELSLSPAAPSPQRDHETVYIKQESRGPSPPFDCPSDVSEANYSIPDYDPDAESLPYTREESLISPRSPLDSIHTASVTGEEDKQSVNSIESLVSASPSVASTHTASEQEQTPFTTQFFKDMASTIAKCFPADAFAIQHHCEYEDVCKAINGVVVGPLTIDGFMDFEMESHEKMPVEEYGKKMIDRWNEIPKKSTKRYPVSRNPRAPAEPVKRVKVFKDEYGNYVPLDEVSEEQRLIEEDIRVRQERRQRCRREDFDALLHDAFED</sequence>